<dbReference type="SUPFAM" id="SSF51246">
    <property type="entry name" value="Rudiment single hybrid motif"/>
    <property type="match status" value="1"/>
</dbReference>
<evidence type="ECO:0000259" key="8">
    <source>
        <dbReference type="PROSITE" id="PS50979"/>
    </source>
</evidence>
<dbReference type="InterPro" id="IPR005479">
    <property type="entry name" value="CPAse_ATP-bd"/>
</dbReference>
<gene>
    <name evidence="9" type="ORF">QR680_000686</name>
</gene>
<organism evidence="9 10">
    <name type="scientific">Steinernema hermaphroditum</name>
    <dbReference type="NCBI Taxonomy" id="289476"/>
    <lineage>
        <taxon>Eukaryota</taxon>
        <taxon>Metazoa</taxon>
        <taxon>Ecdysozoa</taxon>
        <taxon>Nematoda</taxon>
        <taxon>Chromadorea</taxon>
        <taxon>Rhabditida</taxon>
        <taxon>Tylenchina</taxon>
        <taxon>Panagrolaimomorpha</taxon>
        <taxon>Strongyloidoidea</taxon>
        <taxon>Steinernematidae</taxon>
        <taxon>Steinernema</taxon>
    </lineage>
</organism>
<protein>
    <recommendedName>
        <fullName evidence="8">Biotin carboxylation domain-containing protein</fullName>
    </recommendedName>
</protein>
<dbReference type="Gene3D" id="2.40.50.100">
    <property type="match status" value="1"/>
</dbReference>
<dbReference type="SUPFAM" id="SSF52096">
    <property type="entry name" value="ClpP/crotonase"/>
    <property type="match status" value="1"/>
</dbReference>
<dbReference type="InterPro" id="IPR013815">
    <property type="entry name" value="ATP_grasp_subdomain_1"/>
</dbReference>
<feature type="compositionally biased region" description="Basic and acidic residues" evidence="7">
    <location>
        <begin position="605"/>
        <end position="634"/>
    </location>
</feature>
<feature type="region of interest" description="Disordered" evidence="7">
    <location>
        <begin position="597"/>
        <end position="634"/>
    </location>
</feature>
<name>A0AA39LEJ0_9BILA</name>
<dbReference type="SUPFAM" id="SSF56059">
    <property type="entry name" value="Glutathione synthetase ATP-binding domain-like"/>
    <property type="match status" value="1"/>
</dbReference>
<evidence type="ECO:0000256" key="3">
    <source>
        <dbReference type="ARBA" id="ARBA00022741"/>
    </source>
</evidence>
<reference evidence="9" key="1">
    <citation type="submission" date="2023-06" db="EMBL/GenBank/DDBJ databases">
        <title>Genomic analysis of the entomopathogenic nematode Steinernema hermaphroditum.</title>
        <authorList>
            <person name="Schwarz E.M."/>
            <person name="Heppert J.K."/>
            <person name="Baniya A."/>
            <person name="Schwartz H.T."/>
            <person name="Tan C.-H."/>
            <person name="Antoshechkin I."/>
            <person name="Sternberg P.W."/>
            <person name="Goodrich-Blair H."/>
            <person name="Dillman A.R."/>
        </authorList>
    </citation>
    <scope>NUCLEOTIDE SEQUENCE</scope>
    <source>
        <strain evidence="9">PS9179</strain>
        <tissue evidence="9">Whole animal</tissue>
    </source>
</reference>
<dbReference type="Pfam" id="PF02786">
    <property type="entry name" value="CPSase_L_D2"/>
    <property type="match status" value="1"/>
</dbReference>
<dbReference type="PANTHER" id="PTHR45728">
    <property type="entry name" value="ACETYL-COA CARBOXYLASE, ISOFORM A"/>
    <property type="match status" value="1"/>
</dbReference>
<dbReference type="InterPro" id="IPR005482">
    <property type="entry name" value="Biotin_COase_C"/>
</dbReference>
<evidence type="ECO:0000313" key="10">
    <source>
        <dbReference type="Proteomes" id="UP001175271"/>
    </source>
</evidence>
<proteinExistence type="predicted"/>
<dbReference type="Gene3D" id="3.30.1490.20">
    <property type="entry name" value="ATP-grasp fold, A domain"/>
    <property type="match status" value="1"/>
</dbReference>
<keyword evidence="2" id="KW-0436">Ligase</keyword>
<dbReference type="SUPFAM" id="SSF51230">
    <property type="entry name" value="Single hybrid motif"/>
    <property type="match status" value="1"/>
</dbReference>
<dbReference type="InterPro" id="IPR034733">
    <property type="entry name" value="AcCoA_carboxyl_beta"/>
</dbReference>
<dbReference type="PROSITE" id="PS00866">
    <property type="entry name" value="CPSASE_1"/>
    <property type="match status" value="1"/>
</dbReference>
<evidence type="ECO:0000256" key="4">
    <source>
        <dbReference type="ARBA" id="ARBA00022840"/>
    </source>
</evidence>
<evidence type="ECO:0000256" key="6">
    <source>
        <dbReference type="SAM" id="Coils"/>
    </source>
</evidence>
<comment type="caution">
    <text evidence="9">The sequence shown here is derived from an EMBL/GenBank/DDBJ whole genome shotgun (WGS) entry which is preliminary data.</text>
</comment>
<dbReference type="GO" id="GO:0005524">
    <property type="term" value="F:ATP binding"/>
    <property type="evidence" value="ECO:0007669"/>
    <property type="project" value="UniProtKB-KW"/>
</dbReference>
<dbReference type="SMART" id="SM00878">
    <property type="entry name" value="Biotin_carb_C"/>
    <property type="match status" value="1"/>
</dbReference>
<dbReference type="Proteomes" id="UP001175271">
    <property type="component" value="Unassembled WGS sequence"/>
</dbReference>
<evidence type="ECO:0000256" key="1">
    <source>
        <dbReference type="ARBA" id="ARBA00001953"/>
    </source>
</evidence>
<dbReference type="InterPro" id="IPR049076">
    <property type="entry name" value="ACCA"/>
</dbReference>
<dbReference type="InterPro" id="IPR011053">
    <property type="entry name" value="Single_hybrid_motif"/>
</dbReference>
<keyword evidence="10" id="KW-1185">Reference proteome</keyword>
<dbReference type="GO" id="GO:0006633">
    <property type="term" value="P:fatty acid biosynthetic process"/>
    <property type="evidence" value="ECO:0007669"/>
    <property type="project" value="TreeGrafter"/>
</dbReference>
<dbReference type="InterPro" id="IPR029045">
    <property type="entry name" value="ClpP/crotonase-like_dom_sf"/>
</dbReference>
<dbReference type="Gene3D" id="3.90.226.10">
    <property type="entry name" value="2-enoyl-CoA Hydratase, Chain A, domain 1"/>
    <property type="match status" value="1"/>
</dbReference>
<dbReference type="PROSITE" id="PS50979">
    <property type="entry name" value="BC"/>
    <property type="match status" value="1"/>
</dbReference>
<dbReference type="Pfam" id="PF01039">
    <property type="entry name" value="Carboxyl_trans"/>
    <property type="match status" value="1"/>
</dbReference>
<sequence>MVSGDFDLYNHACVETDEEGLRVLQEKNITYPVMIKASKGGGGKGIRKCNSDEEFKINFRRVKAEVPGSPIFLMKCMVNARHIQVQRIGDEYGTVMPIFTRDYSIQRRCQKIIEKAPADAVNLGVKVGYGTVSAGTVEYMYLPAEENAEDKSLPADVIRTDTEKCVIAVRIISEDPAEGFRPAFGNVESVQFQSNDEVWTYFSVSSPGMVQEYAALQFGHLFARGNSRRKAVSNLICALEELEVRATCTSQVSYLIGLLQDPKFERNNFHTDQSYACHFEEETGHYRVTIGKTLAIFGKENEPSILCSRNTGKLLQYNVPDGARVRVRDAYAEMESMTMVIPLEVEKAGVRIVYRARPGQALFPRTVIALLEDKEDTSLSKPVPFTGPMAQEGFPLVILAEDSLEDLSGGQKDVFDMVLKYGAEIVAALQAYVQSIVIYMPPFGELRGGAWAVLDPKINTTCIKMIADPQYRYSRTRIKYRAPQLEELISREDNEVQKLKRSLANSTNDQTNCAIQKQIVQRIEYLKPLYGPAAVRFADLHDRAQRMLAKVSLYVGPEDAGAANCEAFVGGNQFETVRDENIIPDYIKNYVPDEPENSVDVFTSPKEKSSPDSRLAEAEAAREEAKKREEMEHQEAMAKYEKLYEKFKKSIPKK</sequence>
<dbReference type="AlphaFoldDB" id="A0AA39LEJ0"/>
<feature type="domain" description="Biotin carboxylation" evidence="8">
    <location>
        <begin position="1"/>
        <end position="279"/>
    </location>
</feature>
<dbReference type="InterPro" id="IPR011764">
    <property type="entry name" value="Biotin_carboxylation_dom"/>
</dbReference>
<keyword evidence="3" id="KW-0547">Nucleotide-binding</keyword>
<accession>A0AA39LEJ0</accession>
<dbReference type="InterPro" id="IPR011054">
    <property type="entry name" value="Rudment_hybrid_motif"/>
</dbReference>
<keyword evidence="5" id="KW-0092">Biotin</keyword>
<dbReference type="GO" id="GO:0003989">
    <property type="term" value="F:acetyl-CoA carboxylase activity"/>
    <property type="evidence" value="ECO:0007669"/>
    <property type="project" value="InterPro"/>
</dbReference>
<dbReference type="FunFam" id="3.30.1490.20:FF:000003">
    <property type="entry name" value="acetyl-CoA carboxylase isoform X1"/>
    <property type="match status" value="1"/>
</dbReference>
<keyword evidence="6" id="KW-0175">Coiled coil</keyword>
<feature type="coiled-coil region" evidence="6">
    <location>
        <begin position="482"/>
        <end position="509"/>
    </location>
</feature>
<keyword evidence="4" id="KW-0067">ATP-binding</keyword>
<dbReference type="GO" id="GO:0005739">
    <property type="term" value="C:mitochondrion"/>
    <property type="evidence" value="ECO:0007669"/>
    <property type="project" value="TreeGrafter"/>
</dbReference>
<dbReference type="Gene3D" id="3.30.470.20">
    <property type="entry name" value="ATP-grasp fold, B domain"/>
    <property type="match status" value="2"/>
</dbReference>
<evidence type="ECO:0000313" key="9">
    <source>
        <dbReference type="EMBL" id="KAK0394337.1"/>
    </source>
</evidence>
<evidence type="ECO:0000256" key="5">
    <source>
        <dbReference type="ARBA" id="ARBA00023267"/>
    </source>
</evidence>
<evidence type="ECO:0000256" key="7">
    <source>
        <dbReference type="SAM" id="MobiDB-lite"/>
    </source>
</evidence>
<comment type="cofactor">
    <cofactor evidence="1">
        <name>biotin</name>
        <dbReference type="ChEBI" id="CHEBI:57586"/>
    </cofactor>
</comment>
<dbReference type="PANTHER" id="PTHR45728:SF3">
    <property type="entry name" value="ACETYL-COA CARBOXYLASE"/>
    <property type="match status" value="1"/>
</dbReference>
<dbReference type="EMBL" id="JAUCMV010000005">
    <property type="protein sequence ID" value="KAK0394337.1"/>
    <property type="molecule type" value="Genomic_DNA"/>
</dbReference>
<dbReference type="Pfam" id="PF02785">
    <property type="entry name" value="Biotin_carb_C"/>
    <property type="match status" value="1"/>
</dbReference>
<evidence type="ECO:0000256" key="2">
    <source>
        <dbReference type="ARBA" id="ARBA00022598"/>
    </source>
</evidence>